<evidence type="ECO:0000313" key="4">
    <source>
        <dbReference type="Proteomes" id="UP000307768"/>
    </source>
</evidence>
<feature type="region of interest" description="Disordered" evidence="1">
    <location>
        <begin position="291"/>
        <end position="316"/>
    </location>
</feature>
<proteinExistence type="predicted"/>
<dbReference type="Gene3D" id="2.60.40.10">
    <property type="entry name" value="Immunoglobulins"/>
    <property type="match status" value="1"/>
</dbReference>
<accession>A0A5Q6RJ70</accession>
<dbReference type="OrthoDB" id="9758957at2"/>
<evidence type="ECO:0000256" key="1">
    <source>
        <dbReference type="SAM" id="MobiDB-lite"/>
    </source>
</evidence>
<dbReference type="AlphaFoldDB" id="A0A5Q6RJ70"/>
<feature type="domain" description="DUF11" evidence="2">
    <location>
        <begin position="307"/>
        <end position="415"/>
    </location>
</feature>
<dbReference type="RefSeq" id="WP_149771413.1">
    <property type="nucleotide sequence ID" value="NZ_VDFQ02000007.1"/>
</dbReference>
<comment type="caution">
    <text evidence="3">The sequence shown here is derived from an EMBL/GenBank/DDBJ whole genome shotgun (WGS) entry which is preliminary data.</text>
</comment>
<sequence length="1215" mass="124399">MIATDSAATLNLQPSDVVQVSARFTGGINAFPYGAAICVTASGALAPTWINNASGAVLVRGTATFPSIATSAAFVLVNEGTTGFPQGMNTNGVASLRNEAGGTLTVGSYLNLSSGAVLENAGDATLPSNVNLNGSSRIENSGTMTLAGDLTISGDIDNTGWLDVSGRLTSNGQSTISNACMLTIGGDLGNNGALANSGHLSLGANLQNNGTIRSTTTGVMTGRDFSNDRAVTGFGQYRFTGSTRTQGTFVGDSPVNPIVFEDTSPGAGIFDTASGTVANVVRGAVDVTPPTAGLPGCRPPGDQPTADLSVTKSGPASIDEGGRLTYEITVRNLGPAVAQAVQVRDDLPPALSSPEASDAGTISGDVATWSLGDLAAGATRVLTVGGTAPSEGTLVDVARGSSTTIDPDDTNNNGSLPSASVTTVVQSIPDNTAPSVNDQTIVTVTDRPVTANVNGEDADAGQVLEFDDQSAPSHGSVLVQADGAYLYVPERGFAGRDRFTVEGCDNGVPVLCDSATVTIEVYPLVTGLTVVTLRNEPVAIPVSLTDRGTTSDPVVVEEPASGTVTGGQGGVFFYAPDQDFVGTDEFRYRTCSVTDPDLCGEATVTVHVVRPPNNPPVLTDIAVATDAESAIEGRVPVFEVDDGQTVTVTLLSPPALGTASVEADGAFRYEPAAGFSGRESFTVRGCDVGADGDESLCDDATVTVTVRPVAVDDAVAVVQDQTASVDVRSNDLGSPSEPVIVTDPDNGTAVANADGSVSYTPDAGYVGPDSLEYEVCSPSVPDLCSTAAVTITVEEAPTPNHPPSLADSARVTHVDQTVYGRLLATDPQTARTVTMPRSGRQALRVSGEGLTYRLVGPAPDGGVLVVNTNGTWTYTPDGSFVGRTSFRAEVTDDGGLTDEATVALTVRPRATDDLTRVRSTQAVSIDIGRNDLGDVGEPVLLGQPDAGTARLDGSVLTYVAGPTRTGIDSVRYRVCGRVATDICDDATVHIVVRPLTVDDRATTGAGEAVRVPVSANDAGRAGPPRTLVAPKHGQVTTVGYAMRYAPTLPFTGYDTYLYERCLRSAYVLCSPAAVTVAVHPLAGDAHATTPEGTPVRVSTAAGRVGRAGRPEIVNPASSGIARFEQDGTLSYAPLRGFVGTDVLTYRRCSTTAPELCGYAVVSIEVVPRQAERDLPDAGGSSGLLPLLGASMLAAGAALVLTGRRLRRPSPSAPAG</sequence>
<dbReference type="Pfam" id="PF17963">
    <property type="entry name" value="Big_9"/>
    <property type="match status" value="5"/>
</dbReference>
<organism evidence="3 4">
    <name type="scientific">Mumia zhuanghuii</name>
    <dbReference type="NCBI Taxonomy" id="2585211"/>
    <lineage>
        <taxon>Bacteria</taxon>
        <taxon>Bacillati</taxon>
        <taxon>Actinomycetota</taxon>
        <taxon>Actinomycetes</taxon>
        <taxon>Propionibacteriales</taxon>
        <taxon>Nocardioidaceae</taxon>
        <taxon>Mumia</taxon>
    </lineage>
</organism>
<dbReference type="GO" id="GO:0005975">
    <property type="term" value="P:carbohydrate metabolic process"/>
    <property type="evidence" value="ECO:0007669"/>
    <property type="project" value="UniProtKB-ARBA"/>
</dbReference>
<dbReference type="InterPro" id="IPR047589">
    <property type="entry name" value="DUF11_rpt"/>
</dbReference>
<evidence type="ECO:0000313" key="3">
    <source>
        <dbReference type="EMBL" id="KAA1418124.1"/>
    </source>
</evidence>
<evidence type="ECO:0000259" key="2">
    <source>
        <dbReference type="Pfam" id="PF01345"/>
    </source>
</evidence>
<reference evidence="3 4" key="1">
    <citation type="submission" date="2019-09" db="EMBL/GenBank/DDBJ databases">
        <title>Mumia zhuanghuii sp. nov. isolated from the intestinal contents of plateau pika (Ochotona curzoniae) in the Qinghai-Tibet plateau of China.</title>
        <authorList>
            <person name="Tian Z."/>
        </authorList>
    </citation>
    <scope>NUCLEOTIDE SEQUENCE [LARGE SCALE GENOMIC DNA]</scope>
    <source>
        <strain evidence="4">350</strain>
    </source>
</reference>
<name>A0A5Q6RJ70_9ACTN</name>
<dbReference type="NCBIfam" id="TIGR01451">
    <property type="entry name" value="B_ant_repeat"/>
    <property type="match status" value="1"/>
</dbReference>
<protein>
    <submittedName>
        <fullName evidence="3">Tandem-95 repeat protein</fullName>
    </submittedName>
</protein>
<dbReference type="NCBIfam" id="NF012211">
    <property type="entry name" value="tand_rpt_95"/>
    <property type="match status" value="2"/>
</dbReference>
<dbReference type="InterPro" id="IPR013783">
    <property type="entry name" value="Ig-like_fold"/>
</dbReference>
<dbReference type="Gene3D" id="2.60.40.3440">
    <property type="match status" value="5"/>
</dbReference>
<dbReference type="Pfam" id="PF01345">
    <property type="entry name" value="DUF11"/>
    <property type="match status" value="1"/>
</dbReference>
<dbReference type="Proteomes" id="UP000307768">
    <property type="component" value="Unassembled WGS sequence"/>
</dbReference>
<dbReference type="InterPro" id="IPR001434">
    <property type="entry name" value="OmcB-like_DUF11"/>
</dbReference>
<dbReference type="EMBL" id="VDFQ02000007">
    <property type="protein sequence ID" value="KAA1418124.1"/>
    <property type="molecule type" value="Genomic_DNA"/>
</dbReference>
<gene>
    <name evidence="3" type="ORF">FE697_019975</name>
</gene>